<keyword evidence="8" id="KW-1185">Reference proteome</keyword>
<evidence type="ECO:0000256" key="4">
    <source>
        <dbReference type="ARBA" id="ARBA00022840"/>
    </source>
</evidence>
<dbReference type="EC" id="2.7.6.2" evidence="5"/>
<dbReference type="NCBIfam" id="TIGR01378">
    <property type="entry name" value="thi_PPkinase"/>
    <property type="match status" value="1"/>
</dbReference>
<dbReference type="EMBL" id="CP115165">
    <property type="protein sequence ID" value="WDA58892.1"/>
    <property type="molecule type" value="Genomic_DNA"/>
</dbReference>
<dbReference type="InterPro" id="IPR007371">
    <property type="entry name" value="TPK_catalytic"/>
</dbReference>
<dbReference type="Gene3D" id="3.40.50.10240">
    <property type="entry name" value="Thiamin pyrophosphokinase, catalytic domain"/>
    <property type="match status" value="1"/>
</dbReference>
<dbReference type="CDD" id="cd07995">
    <property type="entry name" value="TPK"/>
    <property type="match status" value="1"/>
</dbReference>
<dbReference type="SUPFAM" id="SSF63999">
    <property type="entry name" value="Thiamin pyrophosphokinase, catalytic domain"/>
    <property type="match status" value="1"/>
</dbReference>
<dbReference type="Proteomes" id="UP001217044">
    <property type="component" value="Chromosome"/>
</dbReference>
<dbReference type="InterPro" id="IPR036759">
    <property type="entry name" value="TPK_catalytic_sf"/>
</dbReference>
<evidence type="ECO:0000256" key="1">
    <source>
        <dbReference type="ARBA" id="ARBA00022679"/>
    </source>
</evidence>
<dbReference type="InterPro" id="IPR053149">
    <property type="entry name" value="TPK"/>
</dbReference>
<dbReference type="SMART" id="SM00983">
    <property type="entry name" value="TPK_B1_binding"/>
    <property type="match status" value="1"/>
</dbReference>
<dbReference type="InterPro" id="IPR006282">
    <property type="entry name" value="Thi_PPkinase"/>
</dbReference>
<keyword evidence="2" id="KW-0547">Nucleotide-binding</keyword>
<keyword evidence="1 7" id="KW-0808">Transferase</keyword>
<feature type="domain" description="Thiamin pyrophosphokinase thiamin-binding" evidence="6">
    <location>
        <begin position="144"/>
        <end position="215"/>
    </location>
</feature>
<dbReference type="InterPro" id="IPR007373">
    <property type="entry name" value="Thiamin_PyroPKinase_B1-bd"/>
</dbReference>
<evidence type="ECO:0000256" key="3">
    <source>
        <dbReference type="ARBA" id="ARBA00022777"/>
    </source>
</evidence>
<dbReference type="Pfam" id="PF04265">
    <property type="entry name" value="TPK_B1_binding"/>
    <property type="match status" value="1"/>
</dbReference>
<protein>
    <recommendedName>
        <fullName evidence="5">Thiamine diphosphokinase</fullName>
        <ecNumber evidence="5">2.7.6.2</ecNumber>
    </recommendedName>
</protein>
<dbReference type="Pfam" id="PF04263">
    <property type="entry name" value="TPK_catalytic"/>
    <property type="match status" value="1"/>
</dbReference>
<evidence type="ECO:0000256" key="2">
    <source>
        <dbReference type="ARBA" id="ARBA00022741"/>
    </source>
</evidence>
<evidence type="ECO:0000259" key="6">
    <source>
        <dbReference type="SMART" id="SM00983"/>
    </source>
</evidence>
<dbReference type="GO" id="GO:0004788">
    <property type="term" value="F:thiamine diphosphokinase activity"/>
    <property type="evidence" value="ECO:0007669"/>
    <property type="project" value="UniProtKB-EC"/>
</dbReference>
<sequence>MIGWVLVGGRLVDSPLLAALPRPDVVVAADGGARHAALLGMWGVGHRGAGESGQGVRVDVWVGDFDSSAGVFVDAPREVHPAAKDETDAELAIRVARERGATELVLLGAFGGRFDHALTLALGALRLAERDGLRVTLTSGDEWGWPLTPASPLSLEVPPGATLSVLAVSDLRGLSLGGVRWPLVNADIPLGSGWTVSNEVQGGPVTASLREGRALVTVLPTLPD</sequence>
<keyword evidence="4" id="KW-0067">ATP-binding</keyword>
<name>A0ABY7V137_9DEIO</name>
<keyword evidence="3" id="KW-0418">Kinase</keyword>
<evidence type="ECO:0000313" key="8">
    <source>
        <dbReference type="Proteomes" id="UP001217044"/>
    </source>
</evidence>
<organism evidence="7 8">
    <name type="scientific">Deinococcus aquaticus</name>
    <dbReference type="NCBI Taxonomy" id="328692"/>
    <lineage>
        <taxon>Bacteria</taxon>
        <taxon>Thermotogati</taxon>
        <taxon>Deinococcota</taxon>
        <taxon>Deinococci</taxon>
        <taxon>Deinococcales</taxon>
        <taxon>Deinococcaceae</taxon>
        <taxon>Deinococcus</taxon>
    </lineage>
</organism>
<evidence type="ECO:0000256" key="5">
    <source>
        <dbReference type="NCBIfam" id="TIGR01378"/>
    </source>
</evidence>
<accession>A0ABY7V137</accession>
<dbReference type="RefSeq" id="WP_273989141.1">
    <property type="nucleotide sequence ID" value="NZ_BAABQT010000001.1"/>
</dbReference>
<evidence type="ECO:0000313" key="7">
    <source>
        <dbReference type="EMBL" id="WDA58892.1"/>
    </source>
</evidence>
<dbReference type="PANTHER" id="PTHR41299:SF1">
    <property type="entry name" value="THIAMINE PYROPHOSPHOKINASE"/>
    <property type="match status" value="1"/>
</dbReference>
<reference evidence="7 8" key="1">
    <citation type="submission" date="2022-12" db="EMBL/GenBank/DDBJ databases">
        <title>Genome Sequence of Deinococcus aquaticus Type Strain PB314.</title>
        <authorList>
            <person name="Albert C."/>
            <person name="Hill J."/>
            <person name="Boren L."/>
            <person name="Scholz-Ng S."/>
            <person name="Fatema N."/>
            <person name="Grosso R."/>
            <person name="Soboslay E."/>
            <person name="Tuohy J."/>
        </authorList>
    </citation>
    <scope>NUCLEOTIDE SEQUENCE [LARGE SCALE GENOMIC DNA]</scope>
    <source>
        <strain evidence="7 8">PB-314</strain>
    </source>
</reference>
<gene>
    <name evidence="7" type="ORF">M8445_01350</name>
</gene>
<dbReference type="PANTHER" id="PTHR41299">
    <property type="entry name" value="THIAMINE PYROPHOSPHOKINASE"/>
    <property type="match status" value="1"/>
</dbReference>
<proteinExistence type="predicted"/>